<feature type="domain" description="Aldehyde oxidase/xanthine dehydrogenase a/b hammerhead" evidence="1">
    <location>
        <begin position="215"/>
        <end position="302"/>
    </location>
</feature>
<dbReference type="PROSITE" id="PS51318">
    <property type="entry name" value="TAT"/>
    <property type="match status" value="1"/>
</dbReference>
<dbReference type="Pfam" id="PF02738">
    <property type="entry name" value="MoCoBD_1"/>
    <property type="match status" value="1"/>
</dbReference>
<dbReference type="EC" id="1.3.99.16" evidence="2"/>
<dbReference type="SMART" id="SM01008">
    <property type="entry name" value="Ald_Xan_dh_C"/>
    <property type="match status" value="1"/>
</dbReference>
<dbReference type="GO" id="GO:0047121">
    <property type="term" value="F:isoquinoline 1-oxidoreductase activity"/>
    <property type="evidence" value="ECO:0007669"/>
    <property type="project" value="UniProtKB-EC"/>
</dbReference>
<dbReference type="Proteomes" id="UP000095228">
    <property type="component" value="Chromosome"/>
</dbReference>
<dbReference type="Gene3D" id="3.30.365.10">
    <property type="entry name" value="Aldehyde oxidase/xanthine dehydrogenase, molybdopterin binding domain"/>
    <property type="match status" value="4"/>
</dbReference>
<evidence type="ECO:0000313" key="3">
    <source>
        <dbReference type="Proteomes" id="UP000095228"/>
    </source>
</evidence>
<proteinExistence type="predicted"/>
<dbReference type="PANTHER" id="PTHR47495">
    <property type="entry name" value="ALDEHYDE DEHYDROGENASE"/>
    <property type="match status" value="1"/>
</dbReference>
<evidence type="ECO:0000313" key="2">
    <source>
        <dbReference type="EMBL" id="AOS45805.1"/>
    </source>
</evidence>
<dbReference type="InterPro" id="IPR006311">
    <property type="entry name" value="TAT_signal"/>
</dbReference>
<dbReference type="InterPro" id="IPR008274">
    <property type="entry name" value="AldOxase/xan_DH_MoCoBD1"/>
</dbReference>
<dbReference type="InterPro" id="IPR012368">
    <property type="entry name" value="OxRdtase_Mopterin-bd_su_IorB"/>
</dbReference>
<dbReference type="InterPro" id="IPR037165">
    <property type="entry name" value="AldOxase/xan_DH_Mopterin-bd_sf"/>
</dbReference>
<dbReference type="SUPFAM" id="SSF56003">
    <property type="entry name" value="Molybdenum cofactor-binding domain"/>
    <property type="match status" value="2"/>
</dbReference>
<dbReference type="OrthoDB" id="9767994at2"/>
<dbReference type="InterPro" id="IPR000674">
    <property type="entry name" value="Ald_Oxase/Xan_DH_a/b"/>
</dbReference>
<dbReference type="Gene3D" id="3.90.1170.50">
    <property type="entry name" value="Aldehyde oxidase/xanthine dehydrogenase, a/b hammerhead"/>
    <property type="match status" value="1"/>
</dbReference>
<keyword evidence="3" id="KW-1185">Reference proteome</keyword>
<name>A0A1D8AY47_9BACT</name>
<dbReference type="KEGG" id="obg:Verru16b_02894"/>
<organism evidence="2 3">
    <name type="scientific">Lacunisphaera limnophila</name>
    <dbReference type="NCBI Taxonomy" id="1838286"/>
    <lineage>
        <taxon>Bacteria</taxon>
        <taxon>Pseudomonadati</taxon>
        <taxon>Verrucomicrobiota</taxon>
        <taxon>Opitutia</taxon>
        <taxon>Opitutales</taxon>
        <taxon>Opitutaceae</taxon>
        <taxon>Lacunisphaera</taxon>
    </lineage>
</organism>
<sequence length="743" mass="79353">MKPQTNPGVAVYGRRDFLRVTALAGGGFAIGFVLPGTVLAQATNMLDGTATQFTPNPFIRITPENIITILAKNPETGQGVKTHLPMIVADELDVDFNTIVVEQAGLRGDVGAQFAGGSRSTPDNYQRLRVAGATARVMLIEAAAQTWGVPADQLTTEKGRVIHSASGRSATYGELATKAATLPIPDEKTVRLKKEGEFRIMGSRVGGVDNPAIVTGKPLFGIDQQLPGMVYAAYEKCPVYGGKVISANTERIKKLPGVLDCFVLEGTDNINGLKPGVAIIATSTWAAFSAKKLLNVEWDESAGVGHGSEAYAAKAAEFGATEGKPVRNDGDAAATIAAAPYQAAGAYYYPFLNHATLEPQGCTAWAKDDGIEFWTTSQTPGGGQELVANTVKIPKEKLKLNFVRGGGGFGRRLANDYMAEVAAIALRTNGAPVKLTWTREDDMRQDCYHRPGGWHFFKGAVDASGKLVAWHNHFVTFGFKNTERTASGADLGFDELPARFVPNYRLEQTIMLTMIPTGPMRAPRSNGFCFAIQGFIDELSHAAGRDPVQFRLDLLGEDRVVPPSEGQRGAPYNTGRMKGVIRLAAEKSGWGTPLPKGEGRGVAFHFSHSGYVAMVAHVAVTPEGTLTVKEVTCASDVGPIINLSGAENQVEGSVMDGLGAFWLQEMTFDEGRAVQSNFHDFPLLRINAAPKVGVHFIQSANPPTGLGEPPYPVVMPAVANALFAATGKRIRVWPLNKTDLSGA</sequence>
<reference evidence="2 3" key="1">
    <citation type="submission" date="2016-06" db="EMBL/GenBank/DDBJ databases">
        <title>Three novel species with peptidoglycan cell walls form the new genus Lacunisphaera gen. nov. in the family Opitutaceae of the verrucomicrobial subdivision 4.</title>
        <authorList>
            <person name="Rast P."/>
            <person name="Gloeckner I."/>
            <person name="Jogler M."/>
            <person name="Boedeker C."/>
            <person name="Jeske O."/>
            <person name="Wiegand S."/>
            <person name="Reinhardt R."/>
            <person name="Schumann P."/>
            <person name="Rohde M."/>
            <person name="Spring S."/>
            <person name="Gloeckner F.O."/>
            <person name="Jogler C."/>
        </authorList>
    </citation>
    <scope>NUCLEOTIDE SEQUENCE [LARGE SCALE GENOMIC DNA]</scope>
    <source>
        <strain evidence="2 3">IG16b</strain>
    </source>
</reference>
<dbReference type="STRING" id="1838286.Verru16b_02894"/>
<evidence type="ECO:0000259" key="1">
    <source>
        <dbReference type="SMART" id="SM01008"/>
    </source>
</evidence>
<dbReference type="RefSeq" id="WP_069962916.1">
    <property type="nucleotide sequence ID" value="NZ_CP016094.1"/>
</dbReference>
<dbReference type="AlphaFoldDB" id="A0A1D8AY47"/>
<protein>
    <submittedName>
        <fullName evidence="2">Isoquinoline 1-oxidoreductase subunit beta</fullName>
        <ecNumber evidence="2">1.3.99.16</ecNumber>
    </submittedName>
</protein>
<dbReference type="PIRSF" id="PIRSF036389">
    <property type="entry name" value="IOR_B"/>
    <property type="match status" value="1"/>
</dbReference>
<dbReference type="InterPro" id="IPR052516">
    <property type="entry name" value="N-heterocyclic_Hydroxylase"/>
</dbReference>
<keyword evidence="2" id="KW-0560">Oxidoreductase</keyword>
<dbReference type="EMBL" id="CP016094">
    <property type="protein sequence ID" value="AOS45805.1"/>
    <property type="molecule type" value="Genomic_DNA"/>
</dbReference>
<dbReference type="PANTHER" id="PTHR47495:SF3">
    <property type="entry name" value="BLR6219 PROTEIN"/>
    <property type="match status" value="1"/>
</dbReference>
<dbReference type="Pfam" id="PF20256">
    <property type="entry name" value="MoCoBD_2"/>
    <property type="match status" value="2"/>
</dbReference>
<dbReference type="PATRIC" id="fig|1838286.3.peg.2907"/>
<dbReference type="InterPro" id="IPR046867">
    <property type="entry name" value="AldOxase/xan_DH_MoCoBD2"/>
</dbReference>
<accession>A0A1D8AY47</accession>
<gene>
    <name evidence="2" type="primary">iorB</name>
    <name evidence="2" type="ORF">Verru16b_02894</name>
</gene>